<gene>
    <name evidence="1" type="ORF">GALMADRAFT_147032</name>
</gene>
<keyword evidence="2" id="KW-1185">Reference proteome</keyword>
<dbReference type="EMBL" id="KL142414">
    <property type="protein sequence ID" value="KDR67482.1"/>
    <property type="molecule type" value="Genomic_DNA"/>
</dbReference>
<dbReference type="HOGENOM" id="CLU_1555374_0_0_1"/>
<evidence type="ECO:0000313" key="2">
    <source>
        <dbReference type="Proteomes" id="UP000027222"/>
    </source>
</evidence>
<proteinExistence type="predicted"/>
<protein>
    <submittedName>
        <fullName evidence="1">Uncharacterized protein</fullName>
    </submittedName>
</protein>
<organism evidence="1 2">
    <name type="scientific">Galerina marginata (strain CBS 339.88)</name>
    <dbReference type="NCBI Taxonomy" id="685588"/>
    <lineage>
        <taxon>Eukaryota</taxon>
        <taxon>Fungi</taxon>
        <taxon>Dikarya</taxon>
        <taxon>Basidiomycota</taxon>
        <taxon>Agaricomycotina</taxon>
        <taxon>Agaricomycetes</taxon>
        <taxon>Agaricomycetidae</taxon>
        <taxon>Agaricales</taxon>
        <taxon>Agaricineae</taxon>
        <taxon>Strophariaceae</taxon>
        <taxon>Galerina</taxon>
    </lineage>
</organism>
<accession>A0A067SC08</accession>
<reference evidence="2" key="1">
    <citation type="journal article" date="2014" name="Proc. Natl. Acad. Sci. U.S.A.">
        <title>Extensive sampling of basidiomycete genomes demonstrates inadequacy of the white-rot/brown-rot paradigm for wood decay fungi.</title>
        <authorList>
            <person name="Riley R."/>
            <person name="Salamov A.A."/>
            <person name="Brown D.W."/>
            <person name="Nagy L.G."/>
            <person name="Floudas D."/>
            <person name="Held B.W."/>
            <person name="Levasseur A."/>
            <person name="Lombard V."/>
            <person name="Morin E."/>
            <person name="Otillar R."/>
            <person name="Lindquist E.A."/>
            <person name="Sun H."/>
            <person name="LaButti K.M."/>
            <person name="Schmutz J."/>
            <person name="Jabbour D."/>
            <person name="Luo H."/>
            <person name="Baker S.E."/>
            <person name="Pisabarro A.G."/>
            <person name="Walton J.D."/>
            <person name="Blanchette R.A."/>
            <person name="Henrissat B."/>
            <person name="Martin F."/>
            <person name="Cullen D."/>
            <person name="Hibbett D.S."/>
            <person name="Grigoriev I.V."/>
        </authorList>
    </citation>
    <scope>NUCLEOTIDE SEQUENCE [LARGE SCALE GENOMIC DNA]</scope>
    <source>
        <strain evidence="2">CBS 339.88</strain>
    </source>
</reference>
<dbReference type="Proteomes" id="UP000027222">
    <property type="component" value="Unassembled WGS sequence"/>
</dbReference>
<sequence>MPGLTSVTLSYDEEWDGDQFESFIIRSECILEELALFKSPLSSIDLIQCLRLNPSLKRVHRGMFEPQPPLGKSVIRAMASWDYEKKEFSLCPKLEVFSMDANALRTGIEPLFASMINRRLLPPEGRATFKKLQILGDNEKILDRLGDLCDDSIELTTQSIGPPFRWDAHDYR</sequence>
<dbReference type="AlphaFoldDB" id="A0A067SC08"/>
<name>A0A067SC08_GALM3</name>
<evidence type="ECO:0000313" key="1">
    <source>
        <dbReference type="EMBL" id="KDR67482.1"/>
    </source>
</evidence>